<proteinExistence type="predicted"/>
<evidence type="ECO:0000313" key="1">
    <source>
        <dbReference type="EMBL" id="CAE8716241.1"/>
    </source>
</evidence>
<gene>
    <name evidence="1" type="ORF">PGLA2088_LOCUS38975</name>
</gene>
<sequence length="120" mass="13276">KVVLRWDGDDYFGQNRVRAQSAPILSGEAGLTLLHPTFGYLPAEENDANSGSFCKLDGVPSISLCSLCFRRNLWDPEDVTRCYADSSLLEGSFLARNLTELHQACLKELPQGEVDFVHAT</sequence>
<protein>
    <submittedName>
        <fullName evidence="1">Uncharacterized protein</fullName>
    </submittedName>
</protein>
<reference evidence="1" key="1">
    <citation type="submission" date="2021-02" db="EMBL/GenBank/DDBJ databases">
        <authorList>
            <person name="Dougan E. K."/>
            <person name="Rhodes N."/>
            <person name="Thang M."/>
            <person name="Chan C."/>
        </authorList>
    </citation>
    <scope>NUCLEOTIDE SEQUENCE</scope>
</reference>
<organism evidence="1 2">
    <name type="scientific">Polarella glacialis</name>
    <name type="common">Dinoflagellate</name>
    <dbReference type="NCBI Taxonomy" id="89957"/>
    <lineage>
        <taxon>Eukaryota</taxon>
        <taxon>Sar</taxon>
        <taxon>Alveolata</taxon>
        <taxon>Dinophyceae</taxon>
        <taxon>Suessiales</taxon>
        <taxon>Suessiaceae</taxon>
        <taxon>Polarella</taxon>
    </lineage>
</organism>
<name>A0A813KZX8_POLGL</name>
<dbReference type="EMBL" id="CAJNNW010032928">
    <property type="protein sequence ID" value="CAE8716241.1"/>
    <property type="molecule type" value="Genomic_DNA"/>
</dbReference>
<feature type="non-terminal residue" evidence="1">
    <location>
        <position position="120"/>
    </location>
</feature>
<comment type="caution">
    <text evidence="1">The sequence shown here is derived from an EMBL/GenBank/DDBJ whole genome shotgun (WGS) entry which is preliminary data.</text>
</comment>
<feature type="non-terminal residue" evidence="1">
    <location>
        <position position="1"/>
    </location>
</feature>
<evidence type="ECO:0000313" key="2">
    <source>
        <dbReference type="Proteomes" id="UP000626109"/>
    </source>
</evidence>
<accession>A0A813KZX8</accession>
<dbReference type="Proteomes" id="UP000626109">
    <property type="component" value="Unassembled WGS sequence"/>
</dbReference>
<dbReference type="AlphaFoldDB" id="A0A813KZX8"/>